<proteinExistence type="predicted"/>
<dbReference type="InterPro" id="IPR047165">
    <property type="entry name" value="RHG17/44/SH3BP1-like"/>
</dbReference>
<dbReference type="SUPFAM" id="SSF48350">
    <property type="entry name" value="GTPase activation domain, GAP"/>
    <property type="match status" value="1"/>
</dbReference>
<dbReference type="InterPro" id="IPR000198">
    <property type="entry name" value="RhoGAP_dom"/>
</dbReference>
<keyword evidence="4" id="KW-1185">Reference proteome</keyword>
<dbReference type="PANTHER" id="PTHR14130">
    <property type="entry name" value="3BP-1 RELATED RHOGAP"/>
    <property type="match status" value="1"/>
</dbReference>
<dbReference type="SMART" id="SM00324">
    <property type="entry name" value="RhoGAP"/>
    <property type="match status" value="1"/>
</dbReference>
<accession>A0A8C5U519</accession>
<reference evidence="3" key="1">
    <citation type="submission" date="2025-08" db="UniProtKB">
        <authorList>
            <consortium name="Ensembl"/>
        </authorList>
    </citation>
    <scope>IDENTIFICATION</scope>
</reference>
<dbReference type="PROSITE" id="PS50238">
    <property type="entry name" value="RHOGAP"/>
    <property type="match status" value="1"/>
</dbReference>
<dbReference type="Proteomes" id="UP000694560">
    <property type="component" value="Unplaced"/>
</dbReference>
<dbReference type="PANTHER" id="PTHR14130:SF12">
    <property type="entry name" value="BARGIN-RELATED"/>
    <property type="match status" value="1"/>
</dbReference>
<dbReference type="Ensembl" id="ENSMCST00000018020.1">
    <property type="protein sequence ID" value="ENSMCSP00000017573.1"/>
    <property type="gene ID" value="ENSMCSG00000012304.1"/>
</dbReference>
<evidence type="ECO:0000259" key="2">
    <source>
        <dbReference type="PROSITE" id="PS50238"/>
    </source>
</evidence>
<dbReference type="Gene3D" id="1.10.555.10">
    <property type="entry name" value="Rho GTPase activation protein"/>
    <property type="match status" value="1"/>
</dbReference>
<feature type="domain" description="Rho-GAP" evidence="2">
    <location>
        <begin position="1"/>
        <end position="110"/>
    </location>
</feature>
<reference evidence="3" key="2">
    <citation type="submission" date="2025-09" db="UniProtKB">
        <authorList>
            <consortium name="Ensembl"/>
        </authorList>
    </citation>
    <scope>IDENTIFICATION</scope>
</reference>
<sequence>VWLECGQQSASVLKKLKSSLASGSNALEEFYSDPHAVAGALKSYLRELPQPLMTFELYDKWVKVARWVQDVDSRMQSLQDTCSRLPQDSYNNLRCFFHNRASSGPSNHQE</sequence>
<dbReference type="GO" id="GO:0007165">
    <property type="term" value="P:signal transduction"/>
    <property type="evidence" value="ECO:0007669"/>
    <property type="project" value="InterPro"/>
</dbReference>
<keyword evidence="1" id="KW-0343">GTPase activation</keyword>
<organism evidence="3 4">
    <name type="scientific">Malurus cyaneus samueli</name>
    <dbReference type="NCBI Taxonomy" id="2593467"/>
    <lineage>
        <taxon>Eukaryota</taxon>
        <taxon>Metazoa</taxon>
        <taxon>Chordata</taxon>
        <taxon>Craniata</taxon>
        <taxon>Vertebrata</taxon>
        <taxon>Euteleostomi</taxon>
        <taxon>Archelosauria</taxon>
        <taxon>Archosauria</taxon>
        <taxon>Dinosauria</taxon>
        <taxon>Saurischia</taxon>
        <taxon>Theropoda</taxon>
        <taxon>Coelurosauria</taxon>
        <taxon>Aves</taxon>
        <taxon>Neognathae</taxon>
        <taxon>Neoaves</taxon>
        <taxon>Telluraves</taxon>
        <taxon>Australaves</taxon>
        <taxon>Passeriformes</taxon>
        <taxon>Meliphagoidea</taxon>
        <taxon>Maluridae</taxon>
        <taxon>Malurus</taxon>
    </lineage>
</organism>
<name>A0A8C5U519_9PASS</name>
<evidence type="ECO:0000313" key="3">
    <source>
        <dbReference type="Ensembl" id="ENSMCSP00000017573.1"/>
    </source>
</evidence>
<dbReference type="GO" id="GO:0005096">
    <property type="term" value="F:GTPase activator activity"/>
    <property type="evidence" value="ECO:0007669"/>
    <property type="project" value="UniProtKB-KW"/>
</dbReference>
<protein>
    <recommendedName>
        <fullName evidence="2">Rho-GAP domain-containing protein</fullName>
    </recommendedName>
</protein>
<dbReference type="InterPro" id="IPR008936">
    <property type="entry name" value="Rho_GTPase_activation_prot"/>
</dbReference>
<dbReference type="GO" id="GO:0005829">
    <property type="term" value="C:cytosol"/>
    <property type="evidence" value="ECO:0007669"/>
    <property type="project" value="TreeGrafter"/>
</dbReference>
<dbReference type="AlphaFoldDB" id="A0A8C5U519"/>
<dbReference type="GO" id="GO:0035020">
    <property type="term" value="P:regulation of Rac protein signal transduction"/>
    <property type="evidence" value="ECO:0007669"/>
    <property type="project" value="TreeGrafter"/>
</dbReference>
<evidence type="ECO:0000313" key="4">
    <source>
        <dbReference type="Proteomes" id="UP000694560"/>
    </source>
</evidence>
<dbReference type="Pfam" id="PF00620">
    <property type="entry name" value="RhoGAP"/>
    <property type="match status" value="1"/>
</dbReference>
<dbReference type="GO" id="GO:0032956">
    <property type="term" value="P:regulation of actin cytoskeleton organization"/>
    <property type="evidence" value="ECO:0007669"/>
    <property type="project" value="TreeGrafter"/>
</dbReference>
<evidence type="ECO:0000256" key="1">
    <source>
        <dbReference type="ARBA" id="ARBA00022468"/>
    </source>
</evidence>